<reference evidence="1 2" key="1">
    <citation type="journal article" date="2015" name="Nature">
        <title>rRNA introns, odd ribosomes, and small enigmatic genomes across a large radiation of phyla.</title>
        <authorList>
            <person name="Brown C.T."/>
            <person name="Hug L.A."/>
            <person name="Thomas B.C."/>
            <person name="Sharon I."/>
            <person name="Castelle C.J."/>
            <person name="Singh A."/>
            <person name="Wilkins M.J."/>
            <person name="Williams K.H."/>
            <person name="Banfield J.F."/>
        </authorList>
    </citation>
    <scope>NUCLEOTIDE SEQUENCE [LARGE SCALE GENOMIC DNA]</scope>
</reference>
<comment type="caution">
    <text evidence="1">The sequence shown here is derived from an EMBL/GenBank/DDBJ whole genome shotgun (WGS) entry which is preliminary data.</text>
</comment>
<accession>A0A0G1NCJ4</accession>
<dbReference type="AlphaFoldDB" id="A0A0G1NCJ4"/>
<organism evidence="1 2">
    <name type="scientific">Candidatus Yanofskybacteria bacterium GW2011_GWA2_44_9</name>
    <dbReference type="NCBI Taxonomy" id="1619025"/>
    <lineage>
        <taxon>Bacteria</taxon>
        <taxon>Candidatus Yanofskyibacteriota</taxon>
    </lineage>
</organism>
<evidence type="ECO:0000313" key="1">
    <source>
        <dbReference type="EMBL" id="KKT81924.1"/>
    </source>
</evidence>
<sequence>MSRDEKILEFAKERGWDQILDKSRTTHSLSKIESEIGRKISDIEIRVMCALGLTQIMPKEEGGYALVATELGLKLLKESN</sequence>
<evidence type="ECO:0000313" key="2">
    <source>
        <dbReference type="Proteomes" id="UP000034032"/>
    </source>
</evidence>
<proteinExistence type="predicted"/>
<dbReference type="EMBL" id="LCJR01000013">
    <property type="protein sequence ID" value="KKT81924.1"/>
    <property type="molecule type" value="Genomic_DNA"/>
</dbReference>
<protein>
    <submittedName>
        <fullName evidence="1">Uncharacterized protein</fullName>
    </submittedName>
</protein>
<dbReference type="Proteomes" id="UP000034032">
    <property type="component" value="Unassembled WGS sequence"/>
</dbReference>
<gene>
    <name evidence="1" type="ORF">UW79_C0013G0051</name>
</gene>
<name>A0A0G1NCJ4_9BACT</name>